<dbReference type="GO" id="GO:0016020">
    <property type="term" value="C:membrane"/>
    <property type="evidence" value="ECO:0007669"/>
    <property type="project" value="UniProtKB-SubCell"/>
</dbReference>
<evidence type="ECO:0000256" key="2">
    <source>
        <dbReference type="ARBA" id="ARBA00022692"/>
    </source>
</evidence>
<dbReference type="AlphaFoldDB" id="K6DTL6"/>
<evidence type="ECO:0000256" key="5">
    <source>
        <dbReference type="SAM" id="Phobius"/>
    </source>
</evidence>
<dbReference type="OrthoDB" id="2969770at2"/>
<proteinExistence type="predicted"/>
<dbReference type="Pfam" id="PF07681">
    <property type="entry name" value="DoxX"/>
    <property type="match status" value="1"/>
</dbReference>
<dbReference type="eggNOG" id="ENOG5032XY2">
    <property type="taxonomic scope" value="Bacteria"/>
</dbReference>
<keyword evidence="7" id="KW-1185">Reference proteome</keyword>
<comment type="subcellular location">
    <subcellularLocation>
        <location evidence="1">Membrane</location>
        <topology evidence="1">Multi-pass membrane protein</topology>
    </subcellularLocation>
</comment>
<feature type="transmembrane region" description="Helical" evidence="5">
    <location>
        <begin position="12"/>
        <end position="29"/>
    </location>
</feature>
<dbReference type="PATRIC" id="fig|1117379.3.peg.35"/>
<feature type="transmembrane region" description="Helical" evidence="5">
    <location>
        <begin position="41"/>
        <end position="64"/>
    </location>
</feature>
<evidence type="ECO:0000313" key="6">
    <source>
        <dbReference type="EMBL" id="EKN71719.1"/>
    </source>
</evidence>
<dbReference type="RefSeq" id="WP_007083080.1">
    <property type="nucleotide sequence ID" value="NZ_AJLS01000002.1"/>
</dbReference>
<keyword evidence="4 5" id="KW-0472">Membrane</keyword>
<keyword evidence="3 5" id="KW-1133">Transmembrane helix</keyword>
<reference evidence="6 7" key="1">
    <citation type="journal article" date="2012" name="Front. Microbiol.">
        <title>Redundancy and modularity in membrane-associated dissimilatory nitrate reduction in Bacillus.</title>
        <authorList>
            <person name="Heylen K."/>
            <person name="Keltjens J."/>
        </authorList>
    </citation>
    <scope>NUCLEOTIDE SEQUENCE [LARGE SCALE GENOMIC DNA]</scope>
    <source>
        <strain evidence="7">LMG 21833T</strain>
    </source>
</reference>
<evidence type="ECO:0000313" key="7">
    <source>
        <dbReference type="Proteomes" id="UP000006316"/>
    </source>
</evidence>
<protein>
    <recommendedName>
        <fullName evidence="8">DoxX family protein</fullName>
    </recommendedName>
</protein>
<name>K6DTL6_9BACI</name>
<gene>
    <name evidence="6" type="ORF">BABA_00185</name>
</gene>
<feature type="transmembrane region" description="Helical" evidence="5">
    <location>
        <begin position="95"/>
        <end position="116"/>
    </location>
</feature>
<organism evidence="6 7">
    <name type="scientific">Neobacillus bataviensis LMG 21833</name>
    <dbReference type="NCBI Taxonomy" id="1117379"/>
    <lineage>
        <taxon>Bacteria</taxon>
        <taxon>Bacillati</taxon>
        <taxon>Bacillota</taxon>
        <taxon>Bacilli</taxon>
        <taxon>Bacillales</taxon>
        <taxon>Bacillaceae</taxon>
        <taxon>Neobacillus</taxon>
    </lineage>
</organism>
<dbReference type="STRING" id="1117379.BABA_00185"/>
<comment type="caution">
    <text evidence="6">The sequence shown here is derived from an EMBL/GenBank/DDBJ whole genome shotgun (WGS) entry which is preliminary data.</text>
</comment>
<feature type="transmembrane region" description="Helical" evidence="5">
    <location>
        <begin position="71"/>
        <end position="89"/>
    </location>
</feature>
<dbReference type="EMBL" id="AJLS01000002">
    <property type="protein sequence ID" value="EKN71719.1"/>
    <property type="molecule type" value="Genomic_DNA"/>
</dbReference>
<sequence>MGISLKTIKFIRYAVAYVFITSGLMKLISTELANGFLNLGLPYPHIMLHVIVALEIVCGMLILLNKAVKNAVIPLIAIMIAALLLTKLPSLHTGILQFAFNARLDIVMLVLLIILYNRYPK</sequence>
<keyword evidence="2 5" id="KW-0812">Transmembrane</keyword>
<dbReference type="InterPro" id="IPR032808">
    <property type="entry name" value="DoxX"/>
</dbReference>
<evidence type="ECO:0000256" key="3">
    <source>
        <dbReference type="ARBA" id="ARBA00022989"/>
    </source>
</evidence>
<evidence type="ECO:0000256" key="1">
    <source>
        <dbReference type="ARBA" id="ARBA00004141"/>
    </source>
</evidence>
<evidence type="ECO:0008006" key="8">
    <source>
        <dbReference type="Google" id="ProtNLM"/>
    </source>
</evidence>
<accession>K6DTL6</accession>
<evidence type="ECO:0000256" key="4">
    <source>
        <dbReference type="ARBA" id="ARBA00023136"/>
    </source>
</evidence>
<dbReference type="Proteomes" id="UP000006316">
    <property type="component" value="Unassembled WGS sequence"/>
</dbReference>